<dbReference type="AlphaFoldDB" id="A0A9P0A356"/>
<comment type="similarity">
    <text evidence="1">Belongs to the Cyclase 1 superfamily.</text>
</comment>
<proteinExistence type="inferred from homology"/>
<dbReference type="PANTHER" id="PTHR31118">
    <property type="entry name" value="CYCLASE-LIKE PROTEIN 2"/>
    <property type="match status" value="1"/>
</dbReference>
<dbReference type="GO" id="GO:0019441">
    <property type="term" value="P:L-tryptophan catabolic process to kynurenine"/>
    <property type="evidence" value="ECO:0007669"/>
    <property type="project" value="InterPro"/>
</dbReference>
<sequence length="266" mass="29412">MNFIRRAWLLKLSLILSGALSVCGELKEFIDLGHGLDNSTVSWDDKRTFESNVSLFSEPFYYAKGEFSTPEHIGTHLDAPFHFWKDGWRLGQIPLKHLILPGVLIDVSQKVGDNRDFLLTSENLSDWERENGALDQDKKYILLIKFGWADRYVNRTDYFGIGLNSSNPNQRNFPGIGESAANWIASKGSIVGVGVDTASVDSGNSASAVTHRKLALKNIYNLENVALAGKNLPSKGFYLIVLPVKLTYGTGGPVRIIAAPESLNQI</sequence>
<dbReference type="SUPFAM" id="SSF102198">
    <property type="entry name" value="Putative cyclase"/>
    <property type="match status" value="1"/>
</dbReference>
<protein>
    <recommendedName>
        <fullName evidence="5">Cyclase</fullName>
    </recommendedName>
</protein>
<accession>A0A9P0A356</accession>
<organism evidence="3 4">
    <name type="scientific">Bemisia tabaci</name>
    <name type="common">Sweetpotato whitefly</name>
    <name type="synonym">Aleurodes tabaci</name>
    <dbReference type="NCBI Taxonomy" id="7038"/>
    <lineage>
        <taxon>Eukaryota</taxon>
        <taxon>Metazoa</taxon>
        <taxon>Ecdysozoa</taxon>
        <taxon>Arthropoda</taxon>
        <taxon>Hexapoda</taxon>
        <taxon>Insecta</taxon>
        <taxon>Pterygota</taxon>
        <taxon>Neoptera</taxon>
        <taxon>Paraneoptera</taxon>
        <taxon>Hemiptera</taxon>
        <taxon>Sternorrhyncha</taxon>
        <taxon>Aleyrodoidea</taxon>
        <taxon>Aleyrodidae</taxon>
        <taxon>Aleyrodinae</taxon>
        <taxon>Bemisia</taxon>
    </lineage>
</organism>
<feature type="chain" id="PRO_5040420701" description="Cyclase" evidence="2">
    <location>
        <begin position="25"/>
        <end position="266"/>
    </location>
</feature>
<gene>
    <name evidence="3" type="ORF">BEMITA_LOCUS2770</name>
</gene>
<dbReference type="PANTHER" id="PTHR31118:SF12">
    <property type="entry name" value="CYCLASE-LIKE PROTEIN 2"/>
    <property type="match status" value="1"/>
</dbReference>
<dbReference type="EMBL" id="OU963871">
    <property type="protein sequence ID" value="CAH0383310.1"/>
    <property type="molecule type" value="Genomic_DNA"/>
</dbReference>
<evidence type="ECO:0008006" key="5">
    <source>
        <dbReference type="Google" id="ProtNLM"/>
    </source>
</evidence>
<keyword evidence="4" id="KW-1185">Reference proteome</keyword>
<dbReference type="InterPro" id="IPR007325">
    <property type="entry name" value="KFase/CYL"/>
</dbReference>
<evidence type="ECO:0000256" key="1">
    <source>
        <dbReference type="ARBA" id="ARBA00007865"/>
    </source>
</evidence>
<evidence type="ECO:0000256" key="2">
    <source>
        <dbReference type="SAM" id="SignalP"/>
    </source>
</evidence>
<dbReference type="Gene3D" id="3.50.30.50">
    <property type="entry name" value="Putative cyclase"/>
    <property type="match status" value="1"/>
</dbReference>
<evidence type="ECO:0000313" key="3">
    <source>
        <dbReference type="EMBL" id="CAH0383310.1"/>
    </source>
</evidence>
<keyword evidence="2" id="KW-0732">Signal</keyword>
<evidence type="ECO:0000313" key="4">
    <source>
        <dbReference type="Proteomes" id="UP001152759"/>
    </source>
</evidence>
<reference evidence="3" key="1">
    <citation type="submission" date="2021-12" db="EMBL/GenBank/DDBJ databases">
        <authorList>
            <person name="King R."/>
        </authorList>
    </citation>
    <scope>NUCLEOTIDE SEQUENCE</scope>
</reference>
<dbReference type="Proteomes" id="UP001152759">
    <property type="component" value="Chromosome 10"/>
</dbReference>
<name>A0A9P0A356_BEMTA</name>
<dbReference type="GO" id="GO:0004061">
    <property type="term" value="F:arylformamidase activity"/>
    <property type="evidence" value="ECO:0007669"/>
    <property type="project" value="InterPro"/>
</dbReference>
<dbReference type="InterPro" id="IPR037175">
    <property type="entry name" value="KFase_sf"/>
</dbReference>
<dbReference type="Pfam" id="PF04199">
    <property type="entry name" value="Cyclase"/>
    <property type="match status" value="1"/>
</dbReference>
<feature type="signal peptide" evidence="2">
    <location>
        <begin position="1"/>
        <end position="24"/>
    </location>
</feature>
<dbReference type="KEGG" id="btab:109042313"/>